<accession>A0A3S9UR15</accession>
<gene>
    <name evidence="1" type="primary">99</name>
    <name evidence="1" type="ORF">SEA_ANTONIA_99</name>
</gene>
<organism evidence="1 2">
    <name type="scientific">Mycobacterium phage Antonia</name>
    <dbReference type="NCBI Taxonomy" id="2499031"/>
    <lineage>
        <taxon>Viruses</taxon>
        <taxon>Duplodnaviria</taxon>
        <taxon>Heunggongvirae</taxon>
        <taxon>Uroviricota</taxon>
        <taxon>Caudoviricetes</taxon>
        <taxon>Bclasvirinae</taxon>
        <taxon>Pegunavirus</taxon>
        <taxon>Pegunavirus manad</taxon>
    </lineage>
</organism>
<sequence>MRWHRENHTGGAYAAGAYRVHRAEAAALGWVAKGPGVETSHHETKVAAQAECERALNARIDDPNTEVVPGDHLLLLRDSGKVGQLAQRLNGDETPADRVVYAIRMPYGKTLCRVRSEFTLIDPYDGVDKPTLVG</sequence>
<name>A0A3S9UR15_9CAUD</name>
<protein>
    <submittedName>
        <fullName evidence="1">Uncharacterized protein</fullName>
    </submittedName>
</protein>
<reference evidence="1 2" key="1">
    <citation type="submission" date="2018-12" db="EMBL/GenBank/DDBJ databases">
        <authorList>
            <person name="Preston P.A."/>
            <person name="Sevcik K."/>
            <person name="Aulner M.R."/>
            <person name="Jorgensen H.J."/>
            <person name="Tolsma S."/>
            <person name="Garlena R.A."/>
            <person name="Russell D.A."/>
            <person name="Pope W.H."/>
            <person name="Jacobs-Sera D."/>
            <person name="Hatfull G.F."/>
        </authorList>
    </citation>
    <scope>NUCLEOTIDE SEQUENCE [LARGE SCALE GENOMIC DNA]</scope>
</reference>
<evidence type="ECO:0000313" key="2">
    <source>
        <dbReference type="Proteomes" id="UP000288149"/>
    </source>
</evidence>
<dbReference type="Proteomes" id="UP000288149">
    <property type="component" value="Genome"/>
</dbReference>
<evidence type="ECO:0000313" key="1">
    <source>
        <dbReference type="EMBL" id="AZS12745.1"/>
    </source>
</evidence>
<proteinExistence type="predicted"/>
<dbReference type="EMBL" id="MK279910">
    <property type="protein sequence ID" value="AZS12745.1"/>
    <property type="molecule type" value="Genomic_DNA"/>
</dbReference>